<feature type="region of interest" description="Disordered" evidence="1">
    <location>
        <begin position="155"/>
        <end position="176"/>
    </location>
</feature>
<proteinExistence type="predicted"/>
<feature type="compositionally biased region" description="Basic and acidic residues" evidence="1">
    <location>
        <begin position="155"/>
        <end position="169"/>
    </location>
</feature>
<evidence type="ECO:0000256" key="1">
    <source>
        <dbReference type="SAM" id="MobiDB-lite"/>
    </source>
</evidence>
<evidence type="ECO:0000313" key="3">
    <source>
        <dbReference type="Proteomes" id="UP001310890"/>
    </source>
</evidence>
<dbReference type="Gene3D" id="1.10.8.10">
    <property type="entry name" value="DNA helicase RuvA subunit, C-terminal domain"/>
    <property type="match status" value="1"/>
</dbReference>
<dbReference type="CDD" id="cd14273">
    <property type="entry name" value="UBA_TAP-C_like"/>
    <property type="match status" value="1"/>
</dbReference>
<gene>
    <name evidence="2" type="ORF">LTR62_007274</name>
</gene>
<accession>A0AAN7TBA4</accession>
<organism evidence="2 3">
    <name type="scientific">Meristemomyces frigidus</name>
    <dbReference type="NCBI Taxonomy" id="1508187"/>
    <lineage>
        <taxon>Eukaryota</taxon>
        <taxon>Fungi</taxon>
        <taxon>Dikarya</taxon>
        <taxon>Ascomycota</taxon>
        <taxon>Pezizomycotina</taxon>
        <taxon>Dothideomycetes</taxon>
        <taxon>Dothideomycetidae</taxon>
        <taxon>Mycosphaerellales</taxon>
        <taxon>Teratosphaeriaceae</taxon>
        <taxon>Meristemomyces</taxon>
    </lineage>
</organism>
<name>A0AAN7TBA4_9PEZI</name>
<dbReference type="EMBL" id="JAVRRL010000069">
    <property type="protein sequence ID" value="KAK5109189.1"/>
    <property type="molecule type" value="Genomic_DNA"/>
</dbReference>
<dbReference type="Pfam" id="PF14555">
    <property type="entry name" value="UBA_4"/>
    <property type="match status" value="1"/>
</dbReference>
<sequence length="176" mass="19917">MAMSRARCGRIVVGDRDMIMPYTDSKTKYVGERRAGPWNTFLVEARQENAITNGGLLNKDLLGLELNERWSEVADIWQKRVLGHGTVSHLDFANVEKDQPTNEQAPITSVNYAVSSFVSATHATDEVAMELLTAAKGDVHVAIDSYFKVRDRDVDRRKRERSVSSEDRKGRLRRHS</sequence>
<comment type="caution">
    <text evidence="2">The sequence shown here is derived from an EMBL/GenBank/DDBJ whole genome shotgun (WGS) entry which is preliminary data.</text>
</comment>
<protein>
    <submittedName>
        <fullName evidence="2">Uncharacterized protein</fullName>
    </submittedName>
</protein>
<reference evidence="2" key="1">
    <citation type="submission" date="2023-08" db="EMBL/GenBank/DDBJ databases">
        <title>Black Yeasts Isolated from many extreme environments.</title>
        <authorList>
            <person name="Coleine C."/>
            <person name="Stajich J.E."/>
            <person name="Selbmann L."/>
        </authorList>
    </citation>
    <scope>NUCLEOTIDE SEQUENCE</scope>
    <source>
        <strain evidence="2">CCFEE 5401</strain>
    </source>
</reference>
<dbReference type="AlphaFoldDB" id="A0AAN7TBA4"/>
<evidence type="ECO:0000313" key="2">
    <source>
        <dbReference type="EMBL" id="KAK5109189.1"/>
    </source>
</evidence>
<dbReference type="Proteomes" id="UP001310890">
    <property type="component" value="Unassembled WGS sequence"/>
</dbReference>